<feature type="transmembrane region" description="Helical" evidence="8">
    <location>
        <begin position="236"/>
        <end position="257"/>
    </location>
</feature>
<feature type="region of interest" description="Disordered" evidence="7">
    <location>
        <begin position="561"/>
        <end position="580"/>
    </location>
</feature>
<evidence type="ECO:0000256" key="4">
    <source>
        <dbReference type="ARBA" id="ARBA00022692"/>
    </source>
</evidence>
<reference evidence="10 12" key="1">
    <citation type="submission" date="2020-06" db="EMBL/GenBank/DDBJ databases">
        <title>Anoxygenic phototrophic Chloroflexota member uses a Type I reaction center.</title>
        <authorList>
            <person name="Tsuji J.M."/>
            <person name="Shaw N.A."/>
            <person name="Nagashima S."/>
            <person name="Venkiteswaran J."/>
            <person name="Schiff S.L."/>
            <person name="Hanada S."/>
            <person name="Tank M."/>
            <person name="Neufeld J.D."/>
        </authorList>
    </citation>
    <scope>NUCLEOTIDE SEQUENCE [LARGE SCALE GENOMIC DNA]</scope>
    <source>
        <strain evidence="10">L227-S17</strain>
    </source>
</reference>
<feature type="domain" description="Major facilitator superfamily (MFS) profile" evidence="9">
    <location>
        <begin position="30"/>
        <end position="558"/>
    </location>
</feature>
<sequence length="580" mass="61738">MEQSTSKGAVVAVHPDGIGRRLHGFALFSVLGALLLTLLLEALDQTIISTALPRIISTLQGFDRYTWSLTAYALASVTVIPIVGKLSDQFGRKWFLIIGSLIFLLGSVLSGAAQTMDQFIVFRALQGFGAGTGIALVFTVVGDIFPPSERGKWQGLFGSVYGIANLIGPTLGGWLTDNGLLMGDLVTETTRWRWVFYINMPIGFFALLGLLLYLPGNLSERSAIHTGWAAIRRIDFLGAILVAAATTCLLLGLTWGSNQTFEWGSVQVVGILIAAGVLYLLFVVAERFVPDPILPLNLLRNRIFTVASLLSMLQMMVVIGLIIYLPLFLQGILGESATNAGELITPLTLSSVVGAMVAGMLVSRLGRYVVITIIAGLIMALGVFLIAQMSPTTAIIEAVFFMIIAGLGMGPFWSILTLSVQNSLPRSQLGVGTGAVRFFGQLGGVLGIAIVGTVVNNTMSSNLTNNLPADAVRYLPAQALQFATNPQVLVNPAAQDKVIQMVKSSAGPNTQQSLDLLNQVFASVKTSFAGALQQGFFAVLIISVATILICFLFKEAPRSGQNQPITAEAEDKAEVSPGLS</sequence>
<evidence type="ECO:0000256" key="6">
    <source>
        <dbReference type="ARBA" id="ARBA00023136"/>
    </source>
</evidence>
<dbReference type="CDD" id="cd17502">
    <property type="entry name" value="MFS_Azr1_MDR_like"/>
    <property type="match status" value="1"/>
</dbReference>
<feature type="transmembrane region" description="Helical" evidence="8">
    <location>
        <begin position="95"/>
        <end position="113"/>
    </location>
</feature>
<proteinExistence type="predicted"/>
<keyword evidence="3" id="KW-1003">Cell membrane</keyword>
<dbReference type="AlphaFoldDB" id="A0A8T7LYX4"/>
<gene>
    <name evidence="10" type="ORF">HXX08_09785</name>
    <name evidence="11" type="ORF">OZ401_001301</name>
</gene>
<dbReference type="PROSITE" id="PS00216">
    <property type="entry name" value="SUGAR_TRANSPORT_1"/>
    <property type="match status" value="1"/>
</dbReference>
<feature type="transmembrane region" description="Helical" evidence="8">
    <location>
        <begin position="369"/>
        <end position="389"/>
    </location>
</feature>
<reference evidence="11" key="2">
    <citation type="journal article" date="2024" name="Nature">
        <title>Anoxygenic phototroph of the Chloroflexota uses a type I reaction centre.</title>
        <authorList>
            <person name="Tsuji J.M."/>
            <person name="Shaw N.A."/>
            <person name="Nagashima S."/>
            <person name="Venkiteswaran J.J."/>
            <person name="Schiff S.L."/>
            <person name="Watanabe T."/>
            <person name="Fukui M."/>
            <person name="Hanada S."/>
            <person name="Tank M."/>
            <person name="Neufeld J.D."/>
        </authorList>
    </citation>
    <scope>NUCLEOTIDE SEQUENCE</scope>
    <source>
        <strain evidence="11">L227-S17</strain>
    </source>
</reference>
<feature type="transmembrane region" description="Helical" evidence="8">
    <location>
        <begin position="25"/>
        <end position="43"/>
    </location>
</feature>
<comment type="subcellular location">
    <subcellularLocation>
        <location evidence="1">Cell membrane</location>
        <topology evidence="1">Multi-pass membrane protein</topology>
    </subcellularLocation>
</comment>
<feature type="transmembrane region" description="Helical" evidence="8">
    <location>
        <begin position="436"/>
        <end position="455"/>
    </location>
</feature>
<dbReference type="PROSITE" id="PS50850">
    <property type="entry name" value="MFS"/>
    <property type="match status" value="1"/>
</dbReference>
<dbReference type="EMBL" id="JACATZ010000001">
    <property type="protein sequence ID" value="NWJ46157.1"/>
    <property type="molecule type" value="Genomic_DNA"/>
</dbReference>
<evidence type="ECO:0000256" key="3">
    <source>
        <dbReference type="ARBA" id="ARBA00022475"/>
    </source>
</evidence>
<feature type="transmembrane region" description="Helical" evidence="8">
    <location>
        <begin position="263"/>
        <end position="282"/>
    </location>
</feature>
<feature type="transmembrane region" description="Helical" evidence="8">
    <location>
        <begin position="395"/>
        <end position="416"/>
    </location>
</feature>
<keyword evidence="6 8" id="KW-0472">Membrane</keyword>
<dbReference type="Proteomes" id="UP000521676">
    <property type="component" value="Unassembled WGS sequence"/>
</dbReference>
<keyword evidence="4 8" id="KW-0812">Transmembrane</keyword>
<evidence type="ECO:0000313" key="12">
    <source>
        <dbReference type="Proteomes" id="UP000521676"/>
    </source>
</evidence>
<feature type="transmembrane region" description="Helical" evidence="8">
    <location>
        <begin position="119"/>
        <end position="141"/>
    </location>
</feature>
<dbReference type="Gene3D" id="1.20.1250.20">
    <property type="entry name" value="MFS general substrate transporter like domains"/>
    <property type="match status" value="1"/>
</dbReference>
<dbReference type="InterPro" id="IPR036259">
    <property type="entry name" value="MFS_trans_sf"/>
</dbReference>
<evidence type="ECO:0000256" key="7">
    <source>
        <dbReference type="SAM" id="MobiDB-lite"/>
    </source>
</evidence>
<feature type="transmembrane region" description="Helical" evidence="8">
    <location>
        <begin position="65"/>
        <end position="83"/>
    </location>
</feature>
<evidence type="ECO:0000259" key="9">
    <source>
        <dbReference type="PROSITE" id="PS50850"/>
    </source>
</evidence>
<evidence type="ECO:0000313" key="13">
    <source>
        <dbReference type="Proteomes" id="UP001431572"/>
    </source>
</evidence>
<name>A0A8T7LYX4_9CHLR</name>
<dbReference type="GO" id="GO:0005886">
    <property type="term" value="C:plasma membrane"/>
    <property type="evidence" value="ECO:0007669"/>
    <property type="project" value="UniProtKB-SubCell"/>
</dbReference>
<feature type="transmembrane region" description="Helical" evidence="8">
    <location>
        <begin position="343"/>
        <end position="362"/>
    </location>
</feature>
<evidence type="ECO:0000256" key="8">
    <source>
        <dbReference type="SAM" id="Phobius"/>
    </source>
</evidence>
<dbReference type="RefSeq" id="WP_341467419.1">
    <property type="nucleotide sequence ID" value="NZ_CP128399.1"/>
</dbReference>
<dbReference type="InterPro" id="IPR005829">
    <property type="entry name" value="Sugar_transporter_CS"/>
</dbReference>
<feature type="transmembrane region" description="Helical" evidence="8">
    <location>
        <begin position="194"/>
        <end position="215"/>
    </location>
</feature>
<keyword evidence="5 8" id="KW-1133">Transmembrane helix</keyword>
<dbReference type="InterPro" id="IPR020846">
    <property type="entry name" value="MFS_dom"/>
</dbReference>
<feature type="transmembrane region" description="Helical" evidence="8">
    <location>
        <begin position="535"/>
        <end position="553"/>
    </location>
</feature>
<dbReference type="PANTHER" id="PTHR23501:SF197">
    <property type="entry name" value="COMD"/>
    <property type="match status" value="1"/>
</dbReference>
<dbReference type="Proteomes" id="UP001431572">
    <property type="component" value="Chromosome 1"/>
</dbReference>
<dbReference type="FunFam" id="1.20.1720.10:FF:000004">
    <property type="entry name" value="EmrB/QacA family drug resistance transporter"/>
    <property type="match status" value="1"/>
</dbReference>
<protein>
    <submittedName>
        <fullName evidence="10">MFS transporter</fullName>
    </submittedName>
</protein>
<keyword evidence="13" id="KW-1185">Reference proteome</keyword>
<dbReference type="NCBIfam" id="TIGR00711">
    <property type="entry name" value="efflux_EmrB"/>
    <property type="match status" value="1"/>
</dbReference>
<dbReference type="PANTHER" id="PTHR23501">
    <property type="entry name" value="MAJOR FACILITATOR SUPERFAMILY"/>
    <property type="match status" value="1"/>
</dbReference>
<evidence type="ECO:0000313" key="11">
    <source>
        <dbReference type="EMBL" id="WJW65535.1"/>
    </source>
</evidence>
<dbReference type="Pfam" id="PF07690">
    <property type="entry name" value="MFS_1"/>
    <property type="match status" value="1"/>
</dbReference>
<dbReference type="InterPro" id="IPR004638">
    <property type="entry name" value="EmrB-like"/>
</dbReference>
<evidence type="ECO:0000256" key="2">
    <source>
        <dbReference type="ARBA" id="ARBA00022448"/>
    </source>
</evidence>
<evidence type="ECO:0000256" key="5">
    <source>
        <dbReference type="ARBA" id="ARBA00022989"/>
    </source>
</evidence>
<accession>A0A8T7LYX4</accession>
<dbReference type="SUPFAM" id="SSF103473">
    <property type="entry name" value="MFS general substrate transporter"/>
    <property type="match status" value="1"/>
</dbReference>
<keyword evidence="2" id="KW-0813">Transport</keyword>
<dbReference type="GO" id="GO:0022857">
    <property type="term" value="F:transmembrane transporter activity"/>
    <property type="evidence" value="ECO:0007669"/>
    <property type="project" value="InterPro"/>
</dbReference>
<dbReference type="Gene3D" id="1.20.1720.10">
    <property type="entry name" value="Multidrug resistance protein D"/>
    <property type="match status" value="1"/>
</dbReference>
<dbReference type="InterPro" id="IPR011701">
    <property type="entry name" value="MFS"/>
</dbReference>
<organism evidence="10 12">
    <name type="scientific">Candidatus Chlorohelix allophototropha</name>
    <dbReference type="NCBI Taxonomy" id="3003348"/>
    <lineage>
        <taxon>Bacteria</taxon>
        <taxon>Bacillati</taxon>
        <taxon>Chloroflexota</taxon>
        <taxon>Chloroflexia</taxon>
        <taxon>Candidatus Chloroheliales</taxon>
        <taxon>Candidatus Chloroheliaceae</taxon>
        <taxon>Candidatus Chlorohelix</taxon>
    </lineage>
</organism>
<feature type="transmembrane region" description="Helical" evidence="8">
    <location>
        <begin position="153"/>
        <end position="174"/>
    </location>
</feature>
<feature type="transmembrane region" description="Helical" evidence="8">
    <location>
        <begin position="303"/>
        <end position="323"/>
    </location>
</feature>
<evidence type="ECO:0000313" key="10">
    <source>
        <dbReference type="EMBL" id="NWJ46157.1"/>
    </source>
</evidence>
<dbReference type="EMBL" id="CP128399">
    <property type="protein sequence ID" value="WJW65535.1"/>
    <property type="molecule type" value="Genomic_DNA"/>
</dbReference>
<evidence type="ECO:0000256" key="1">
    <source>
        <dbReference type="ARBA" id="ARBA00004651"/>
    </source>
</evidence>
<dbReference type="PRINTS" id="PR01036">
    <property type="entry name" value="TCRTETB"/>
</dbReference>